<protein>
    <submittedName>
        <fullName evidence="1">Uncharacterized protein</fullName>
    </submittedName>
</protein>
<dbReference type="Proteomes" id="UP000248857">
    <property type="component" value="Unassembled WGS sequence"/>
</dbReference>
<accession>A0A2W1JGB9</accession>
<evidence type="ECO:0000313" key="2">
    <source>
        <dbReference type="Proteomes" id="UP000248857"/>
    </source>
</evidence>
<proteinExistence type="predicted"/>
<keyword evidence="2" id="KW-1185">Reference proteome</keyword>
<comment type="caution">
    <text evidence="1">The sequence shown here is derived from an EMBL/GenBank/DDBJ whole genome shotgun (WGS) entry which is preliminary data.</text>
</comment>
<name>A0A2W1JGB9_9CYAN</name>
<sequence>MLSLSILLALATLGIAATQYSNIYLFHRNHR</sequence>
<gene>
    <name evidence="1" type="ORF">C1752_14875</name>
</gene>
<reference evidence="1 2" key="1">
    <citation type="journal article" date="2018" name="Sci. Rep.">
        <title>A novel species of the marine cyanobacterium Acaryochloris with a unique pigment content and lifestyle.</title>
        <authorList>
            <person name="Partensky F."/>
            <person name="Six C."/>
            <person name="Ratin M."/>
            <person name="Garczarek L."/>
            <person name="Vaulot D."/>
            <person name="Probert I."/>
            <person name="Calteau A."/>
            <person name="Gourvil P."/>
            <person name="Marie D."/>
            <person name="Grebert T."/>
            <person name="Bouchier C."/>
            <person name="Le Panse S."/>
            <person name="Gachenot M."/>
            <person name="Rodriguez F."/>
            <person name="Garrido J.L."/>
        </authorList>
    </citation>
    <scope>NUCLEOTIDE SEQUENCE [LARGE SCALE GENOMIC DNA]</scope>
    <source>
        <strain evidence="1 2">RCC1774</strain>
    </source>
</reference>
<dbReference type="EMBL" id="PQWO01000047">
    <property type="protein sequence ID" value="PZD70262.1"/>
    <property type="molecule type" value="Genomic_DNA"/>
</dbReference>
<organism evidence="1 2">
    <name type="scientific">Acaryochloris thomasi RCC1774</name>
    <dbReference type="NCBI Taxonomy" id="1764569"/>
    <lineage>
        <taxon>Bacteria</taxon>
        <taxon>Bacillati</taxon>
        <taxon>Cyanobacteriota</taxon>
        <taxon>Cyanophyceae</taxon>
        <taxon>Acaryochloridales</taxon>
        <taxon>Acaryochloridaceae</taxon>
        <taxon>Acaryochloris</taxon>
        <taxon>Acaryochloris thomasi</taxon>
    </lineage>
</organism>
<evidence type="ECO:0000313" key="1">
    <source>
        <dbReference type="EMBL" id="PZD70262.1"/>
    </source>
</evidence>
<dbReference type="AlphaFoldDB" id="A0A2W1JGB9"/>